<dbReference type="GO" id="GO:0016740">
    <property type="term" value="F:transferase activity"/>
    <property type="evidence" value="ECO:0007669"/>
    <property type="project" value="UniProtKB-KW"/>
</dbReference>
<dbReference type="EMBL" id="AGBW02014037">
    <property type="protein sequence ID" value="OWR42373.1"/>
    <property type="molecule type" value="Genomic_DNA"/>
</dbReference>
<evidence type="ECO:0000256" key="2">
    <source>
        <dbReference type="ARBA" id="ARBA00023239"/>
    </source>
</evidence>
<reference evidence="5 6" key="1">
    <citation type="journal article" date="2011" name="Cell">
        <title>The monarch butterfly genome yields insights into long-distance migration.</title>
        <authorList>
            <person name="Zhan S."/>
            <person name="Merlin C."/>
            <person name="Boore J.L."/>
            <person name="Reppert S.M."/>
        </authorList>
    </citation>
    <scope>NUCLEOTIDE SEQUENCE [LARGE SCALE GENOMIC DNA]</scope>
    <source>
        <strain evidence="5">F-2</strain>
    </source>
</reference>
<dbReference type="KEGG" id="dpl:KGM_215639"/>
<dbReference type="eggNOG" id="KOG4059">
    <property type="taxonomic scope" value="Eukaryota"/>
</dbReference>
<protein>
    <recommendedName>
        <fullName evidence="1">gamma-glutamylcyclotransferase</fullName>
        <ecNumber evidence="1">4.3.2.9</ecNumber>
    </recommendedName>
</protein>
<dbReference type="SUPFAM" id="SSF110857">
    <property type="entry name" value="Gamma-glutamyl cyclotransferase-like"/>
    <property type="match status" value="1"/>
</dbReference>
<name>A0A212ELL9_DANPL</name>
<feature type="binding site" evidence="4">
    <location>
        <position position="121"/>
    </location>
    <ligand>
        <name>substrate</name>
    </ligand>
</feature>
<dbReference type="PANTHER" id="PTHR12935:SF0">
    <property type="entry name" value="GAMMA-GLUTAMYLCYCLOTRANSFERASE"/>
    <property type="match status" value="1"/>
</dbReference>
<proteinExistence type="predicted"/>
<evidence type="ECO:0000256" key="1">
    <source>
        <dbReference type="ARBA" id="ARBA00012346"/>
    </source>
</evidence>
<sequence length="198" mass="23085">MFSFRIHMNNPSAEFVSIARLDNYRLDFIKYSKFWGGPTATIVPTANAQVWGVIWRLDVDKLSILDEQEGVERKIYYPTHVQVLTPYMGSFTCRVYIHKVNPLPRGDNDVIPVERWPSWTYKEVIIIGAMEHELPEYYIQSLEKIKDNGERGCLKMYSLLIRYANDAPCVCPPPRRIPKPPVLDLRALRERNREGVED</sequence>
<dbReference type="STRING" id="278856.A0A212ELL9"/>
<dbReference type="CDD" id="cd06661">
    <property type="entry name" value="GGCT_like"/>
    <property type="match status" value="1"/>
</dbReference>
<dbReference type="PANTHER" id="PTHR12935">
    <property type="entry name" value="GAMMA-GLUTAMYLCYCLOTRANSFERASE"/>
    <property type="match status" value="1"/>
</dbReference>
<accession>A0A212ELL9</accession>
<keyword evidence="2" id="KW-0456">Lyase</keyword>
<feature type="active site" description="Proton acceptor" evidence="3">
    <location>
        <position position="69"/>
    </location>
</feature>
<evidence type="ECO:0000313" key="5">
    <source>
        <dbReference type="EMBL" id="OWR42373.1"/>
    </source>
</evidence>
<dbReference type="AlphaFoldDB" id="A0A212ELL9"/>
<dbReference type="GO" id="GO:0003839">
    <property type="term" value="F:gamma-glutamylcyclotransferase activity"/>
    <property type="evidence" value="ECO:0007669"/>
    <property type="project" value="UniProtKB-EC"/>
</dbReference>
<dbReference type="InterPro" id="IPR013024">
    <property type="entry name" value="GGCT-like"/>
</dbReference>
<dbReference type="InParanoid" id="A0A212ELL9"/>
<dbReference type="Pfam" id="PF13772">
    <property type="entry name" value="AIG2_2"/>
    <property type="match status" value="1"/>
</dbReference>
<organism evidence="5 6">
    <name type="scientific">Danaus plexippus plexippus</name>
    <dbReference type="NCBI Taxonomy" id="278856"/>
    <lineage>
        <taxon>Eukaryota</taxon>
        <taxon>Metazoa</taxon>
        <taxon>Ecdysozoa</taxon>
        <taxon>Arthropoda</taxon>
        <taxon>Hexapoda</taxon>
        <taxon>Insecta</taxon>
        <taxon>Pterygota</taxon>
        <taxon>Neoptera</taxon>
        <taxon>Endopterygota</taxon>
        <taxon>Lepidoptera</taxon>
        <taxon>Glossata</taxon>
        <taxon>Ditrysia</taxon>
        <taxon>Papilionoidea</taxon>
        <taxon>Nymphalidae</taxon>
        <taxon>Danainae</taxon>
        <taxon>Danaini</taxon>
        <taxon>Danaina</taxon>
        <taxon>Danaus</taxon>
        <taxon>Danaus</taxon>
    </lineage>
</organism>
<dbReference type="InterPro" id="IPR036568">
    <property type="entry name" value="GGCT-like_sf"/>
</dbReference>
<evidence type="ECO:0000313" key="6">
    <source>
        <dbReference type="Proteomes" id="UP000007151"/>
    </source>
</evidence>
<gene>
    <name evidence="5" type="ORF">KGM_215639</name>
</gene>
<comment type="caution">
    <text evidence="5">The sequence shown here is derived from an EMBL/GenBank/DDBJ whole genome shotgun (WGS) entry which is preliminary data.</text>
</comment>
<dbReference type="Gene3D" id="3.10.490.10">
    <property type="entry name" value="Gamma-glutamyl cyclotransferase-like"/>
    <property type="match status" value="1"/>
</dbReference>
<evidence type="ECO:0000256" key="3">
    <source>
        <dbReference type="PIRSR" id="PIRSR617939-1"/>
    </source>
</evidence>
<evidence type="ECO:0000256" key="4">
    <source>
        <dbReference type="PIRSR" id="PIRSR617939-2"/>
    </source>
</evidence>
<dbReference type="Proteomes" id="UP000007151">
    <property type="component" value="Unassembled WGS sequence"/>
</dbReference>
<keyword evidence="6" id="KW-1185">Reference proteome</keyword>
<dbReference type="InterPro" id="IPR017939">
    <property type="entry name" value="G-Glutamylcylcotransferase"/>
</dbReference>
<dbReference type="EC" id="4.3.2.9" evidence="1"/>